<accession>A0A1H0C5D8</accession>
<evidence type="ECO:0000256" key="1">
    <source>
        <dbReference type="SAM" id="Phobius"/>
    </source>
</evidence>
<feature type="transmembrane region" description="Helical" evidence="1">
    <location>
        <begin position="58"/>
        <end position="82"/>
    </location>
</feature>
<dbReference type="STRING" id="237069.SAMN05216498_2515"/>
<keyword evidence="1" id="KW-0472">Membrane</keyword>
<keyword evidence="1" id="KW-0812">Transmembrane</keyword>
<organism evidence="2 3">
    <name type="scientific">Tenuibacillus multivorans</name>
    <dbReference type="NCBI Taxonomy" id="237069"/>
    <lineage>
        <taxon>Bacteria</taxon>
        <taxon>Bacillati</taxon>
        <taxon>Bacillota</taxon>
        <taxon>Bacilli</taxon>
        <taxon>Bacillales</taxon>
        <taxon>Bacillaceae</taxon>
        <taxon>Tenuibacillus</taxon>
    </lineage>
</organism>
<protein>
    <submittedName>
        <fullName evidence="2">Uncharacterized protein</fullName>
    </submittedName>
</protein>
<dbReference type="Proteomes" id="UP000199334">
    <property type="component" value="Unassembled WGS sequence"/>
</dbReference>
<feature type="transmembrane region" description="Helical" evidence="1">
    <location>
        <begin position="12"/>
        <end position="38"/>
    </location>
</feature>
<feature type="transmembrane region" description="Helical" evidence="1">
    <location>
        <begin position="94"/>
        <end position="114"/>
    </location>
</feature>
<proteinExistence type="predicted"/>
<evidence type="ECO:0000313" key="2">
    <source>
        <dbReference type="EMBL" id="SDN53069.1"/>
    </source>
</evidence>
<name>A0A1H0C5D8_9BACI</name>
<sequence>MHYLRNIDSDDLMPFITATGLFLIIFSFIVPFPAILFIQDMLFFSYDHLSFIRPTAAYVGFGVGMIWIAIVLFSFLITKIYFEKKARKYKLTGLHLVFLTFGFVIFALSIYHYYYLDEEGIHSNSFWSFSVDSMAWDDVEKVSRLVEEDSLRVLSYTFSNEDMSITIPYDTQDTDTSSAIYRAVEIYKWDVIDNFTDE</sequence>
<dbReference type="AlphaFoldDB" id="A0A1H0C5D8"/>
<keyword evidence="3" id="KW-1185">Reference proteome</keyword>
<dbReference type="RefSeq" id="WP_245686849.1">
    <property type="nucleotide sequence ID" value="NZ_BJVZ01000015.1"/>
</dbReference>
<keyword evidence="1" id="KW-1133">Transmembrane helix</keyword>
<gene>
    <name evidence="2" type="ORF">SAMN05216498_2515</name>
</gene>
<evidence type="ECO:0000313" key="3">
    <source>
        <dbReference type="Proteomes" id="UP000199334"/>
    </source>
</evidence>
<dbReference type="EMBL" id="FNIG01000005">
    <property type="protein sequence ID" value="SDN53069.1"/>
    <property type="molecule type" value="Genomic_DNA"/>
</dbReference>
<reference evidence="2 3" key="1">
    <citation type="submission" date="2016-10" db="EMBL/GenBank/DDBJ databases">
        <authorList>
            <person name="de Groot N.N."/>
        </authorList>
    </citation>
    <scope>NUCLEOTIDE SEQUENCE [LARGE SCALE GENOMIC DNA]</scope>
    <source>
        <strain evidence="2 3">CGMCC 1.3442</strain>
    </source>
</reference>